<evidence type="ECO:0000313" key="2">
    <source>
        <dbReference type="Proteomes" id="UP001157502"/>
    </source>
</evidence>
<accession>A0ACC2GLW6</accession>
<gene>
    <name evidence="1" type="ORF">DPEC_G00138050</name>
</gene>
<keyword evidence="2" id="KW-1185">Reference proteome</keyword>
<comment type="caution">
    <text evidence="1">The sequence shown here is derived from an EMBL/GenBank/DDBJ whole genome shotgun (WGS) entry which is preliminary data.</text>
</comment>
<organism evidence="1 2">
    <name type="scientific">Dallia pectoralis</name>
    <name type="common">Alaska blackfish</name>
    <dbReference type="NCBI Taxonomy" id="75939"/>
    <lineage>
        <taxon>Eukaryota</taxon>
        <taxon>Metazoa</taxon>
        <taxon>Chordata</taxon>
        <taxon>Craniata</taxon>
        <taxon>Vertebrata</taxon>
        <taxon>Euteleostomi</taxon>
        <taxon>Actinopterygii</taxon>
        <taxon>Neopterygii</taxon>
        <taxon>Teleostei</taxon>
        <taxon>Protacanthopterygii</taxon>
        <taxon>Esociformes</taxon>
        <taxon>Umbridae</taxon>
        <taxon>Dallia</taxon>
    </lineage>
</organism>
<dbReference type="Proteomes" id="UP001157502">
    <property type="component" value="Chromosome 11"/>
</dbReference>
<protein>
    <submittedName>
        <fullName evidence="1">Uncharacterized protein</fullName>
    </submittedName>
</protein>
<proteinExistence type="predicted"/>
<evidence type="ECO:0000313" key="1">
    <source>
        <dbReference type="EMBL" id="KAJ8004608.1"/>
    </source>
</evidence>
<reference evidence="1" key="1">
    <citation type="submission" date="2021-05" db="EMBL/GenBank/DDBJ databases">
        <authorList>
            <person name="Pan Q."/>
            <person name="Jouanno E."/>
            <person name="Zahm M."/>
            <person name="Klopp C."/>
            <person name="Cabau C."/>
            <person name="Louis A."/>
            <person name="Berthelot C."/>
            <person name="Parey E."/>
            <person name="Roest Crollius H."/>
            <person name="Montfort J."/>
            <person name="Robinson-Rechavi M."/>
            <person name="Bouchez O."/>
            <person name="Lampietro C."/>
            <person name="Lopez Roques C."/>
            <person name="Donnadieu C."/>
            <person name="Postlethwait J."/>
            <person name="Bobe J."/>
            <person name="Dillon D."/>
            <person name="Chandos A."/>
            <person name="von Hippel F."/>
            <person name="Guiguen Y."/>
        </authorList>
    </citation>
    <scope>NUCLEOTIDE SEQUENCE</scope>
    <source>
        <strain evidence="1">YG-Jan2019</strain>
    </source>
</reference>
<dbReference type="EMBL" id="CM055738">
    <property type="protein sequence ID" value="KAJ8004608.1"/>
    <property type="molecule type" value="Genomic_DNA"/>
</dbReference>
<name>A0ACC2GLW6_DALPE</name>
<sequence>MRCHFPCQEDEIVPVKFDEESLVWVASDQPLKNCSFLSSKILDPCRDLLIFWLHPRHPKDLTALPLSHWLLTQYPSPLWLPGADGERGRRDTQRAERQSDIEGFEPAKRGEWRIPPHIEPCRRRDGAMITWASAAQSADAGTPGAKGTANLWAAIGPGRATAEAAMWRAT</sequence>